<feature type="compositionally biased region" description="Low complexity" evidence="1">
    <location>
        <begin position="251"/>
        <end position="266"/>
    </location>
</feature>
<evidence type="ECO:0000313" key="3">
    <source>
        <dbReference type="Proteomes" id="UP001150538"/>
    </source>
</evidence>
<feature type="compositionally biased region" description="Polar residues" evidence="1">
    <location>
        <begin position="1"/>
        <end position="12"/>
    </location>
</feature>
<dbReference type="AlphaFoldDB" id="A0A9W8DMI8"/>
<protein>
    <submittedName>
        <fullName evidence="2">Uncharacterized protein</fullName>
    </submittedName>
</protein>
<comment type="caution">
    <text evidence="2">The sequence shown here is derived from an EMBL/GenBank/DDBJ whole genome shotgun (WGS) entry which is preliminary data.</text>
</comment>
<feature type="region of interest" description="Disordered" evidence="1">
    <location>
        <begin position="1"/>
        <end position="30"/>
    </location>
</feature>
<evidence type="ECO:0000313" key="2">
    <source>
        <dbReference type="EMBL" id="KAJ1910510.1"/>
    </source>
</evidence>
<accession>A0A9W8DMI8</accession>
<reference evidence="2" key="1">
    <citation type="submission" date="2022-07" db="EMBL/GenBank/DDBJ databases">
        <title>Phylogenomic reconstructions and comparative analyses of Kickxellomycotina fungi.</title>
        <authorList>
            <person name="Reynolds N.K."/>
            <person name="Stajich J.E."/>
            <person name="Barry K."/>
            <person name="Grigoriev I.V."/>
            <person name="Crous P."/>
            <person name="Smith M.E."/>
        </authorList>
    </citation>
    <scope>NUCLEOTIDE SEQUENCE</scope>
    <source>
        <strain evidence="2">NBRC 100468</strain>
    </source>
</reference>
<feature type="compositionally biased region" description="Polar residues" evidence="1">
    <location>
        <begin position="217"/>
        <end position="228"/>
    </location>
</feature>
<feature type="region of interest" description="Disordered" evidence="1">
    <location>
        <begin position="249"/>
        <end position="272"/>
    </location>
</feature>
<dbReference type="EMBL" id="JANBPU010000567">
    <property type="protein sequence ID" value="KAJ1910510.1"/>
    <property type="molecule type" value="Genomic_DNA"/>
</dbReference>
<proteinExistence type="predicted"/>
<sequence>MSNQDRFLQYNEQETDRVPAPIQTLTDPPTLNLEDLEPIPFSTNQVPVSFSFPCTANITDSSNQSKLVASASNDQPEYIDSGWRVRLCHVFDTAQSADAPIYIPSSTSGIQTDRTQIYERVHSWVKSRLWPEDKDAFIQVDSIQGPQFWCMPTFKPLSGSSRLLMRPTSNNTRAENSSFANFYGQRTGHPQQNASNDESEISGDVATFGHHLPNTEEPGNTNINDNTATSFGNREIKALFDTLVSNAELPSSSNNNNTANNSSMPSDSTIGTHSGLLLTHPFTHPALAATDPRHKIPFHETIELQNATSTDAVRGLSHNIITIQDIREQLNAQRQNEQTFIQNTLNPENLAYPFSIPTEISQPCNFVRILPKPSAGVTNILDHSVDAYDESDKENDDSHGLPNKEAELPGNWQLKTHEIAQHPDPNNYNMDDTNSTGIFRNFENPIAIDNNNINTDIFSPQILSPQPRHNENVGISNSLINQATSASNQGMIRVPCIKAPGELYKPDGHRCRCCCCQDGSRKKISKRRKTIGGPCPFSFDFDKFYLNFLDIIMIDPNIMTRILNNDDDNNFNSSDVNTTVIDRGSQYKRVEKDSCKSSPKLIAKCDNSKCHQDPRFKKRCQFSLNSDEHVVSTTAWIERYKRILSQGRFINFLRQNSLNSFNECEMIFRDIQYCLYRYHPGRETSSSLNAVLAQMTGEAQNHNNNNNGIEDCPSNGLSAAETFRYKALICNKFKNLNSRYYKNSLFKFWNWKQIKSNCIRNINTTCISRCGGDGRCGSADEEKLKYILNCIIADTNNNDTTIDESIVDRLLLLNKSIIIDVITGNSGYSSDGSGSSSDGNSRRLSARIQSLPAIGTSTRTSRFHQGSEMDRFVPPVSEFLTDPNYRYLRKLDAEETEPRYYDLVFREDALNQNLTFSFKQVFVLLLLEAARLAAPEKSR</sequence>
<organism evidence="2 3">
    <name type="scientific">Mycoemilia scoparia</name>
    <dbReference type="NCBI Taxonomy" id="417184"/>
    <lineage>
        <taxon>Eukaryota</taxon>
        <taxon>Fungi</taxon>
        <taxon>Fungi incertae sedis</taxon>
        <taxon>Zoopagomycota</taxon>
        <taxon>Kickxellomycotina</taxon>
        <taxon>Kickxellomycetes</taxon>
        <taxon>Kickxellales</taxon>
        <taxon>Kickxellaceae</taxon>
        <taxon>Mycoemilia</taxon>
    </lineage>
</organism>
<dbReference type="Proteomes" id="UP001150538">
    <property type="component" value="Unassembled WGS sequence"/>
</dbReference>
<gene>
    <name evidence="2" type="ORF">H4219_006195</name>
</gene>
<feature type="region of interest" description="Disordered" evidence="1">
    <location>
        <begin position="204"/>
        <end position="228"/>
    </location>
</feature>
<keyword evidence="3" id="KW-1185">Reference proteome</keyword>
<evidence type="ECO:0000256" key="1">
    <source>
        <dbReference type="SAM" id="MobiDB-lite"/>
    </source>
</evidence>
<name>A0A9W8DMI8_9FUNG</name>